<dbReference type="InterPro" id="IPR029063">
    <property type="entry name" value="SAM-dependent_MTases_sf"/>
</dbReference>
<dbReference type="Proteomes" id="UP000807159">
    <property type="component" value="Chromosome 10"/>
</dbReference>
<keyword evidence="4" id="KW-0949">S-adenosyl-L-methionine</keyword>
<name>A0A8T2XX88_POPDE</name>
<evidence type="ECO:0000256" key="2">
    <source>
        <dbReference type="ARBA" id="ARBA00022603"/>
    </source>
</evidence>
<dbReference type="GO" id="GO:0003723">
    <property type="term" value="F:RNA binding"/>
    <property type="evidence" value="ECO:0007669"/>
    <property type="project" value="UniProtKB-KW"/>
</dbReference>
<dbReference type="PROSITE" id="PS51562">
    <property type="entry name" value="RNA_CAP0_MT"/>
    <property type="match status" value="1"/>
</dbReference>
<dbReference type="GO" id="GO:0004482">
    <property type="term" value="F:mRNA 5'-cap (guanine-N7-)-methyltransferase activity"/>
    <property type="evidence" value="ECO:0007669"/>
    <property type="project" value="UniProtKB-EC"/>
</dbReference>
<dbReference type="InterPro" id="IPR039753">
    <property type="entry name" value="RG7MT1"/>
</dbReference>
<comment type="caution">
    <text evidence="10">The sequence shown here is derived from an EMBL/GenBank/DDBJ whole genome shotgun (WGS) entry which is preliminary data.</text>
</comment>
<evidence type="ECO:0000313" key="10">
    <source>
        <dbReference type="EMBL" id="KAH8497411.1"/>
    </source>
</evidence>
<evidence type="ECO:0000259" key="9">
    <source>
        <dbReference type="PROSITE" id="PS51562"/>
    </source>
</evidence>
<evidence type="ECO:0000256" key="5">
    <source>
        <dbReference type="ARBA" id="ARBA00022884"/>
    </source>
</evidence>
<dbReference type="PANTHER" id="PTHR12189">
    <property type="entry name" value="MRNA GUANINE-7- METHYLTRANSFERASE"/>
    <property type="match status" value="1"/>
</dbReference>
<keyword evidence="3" id="KW-0808">Transferase</keyword>
<dbReference type="Pfam" id="PF03291">
    <property type="entry name" value="mRNA_G-N7_MeTrfase"/>
    <property type="match status" value="1"/>
</dbReference>
<dbReference type="CDD" id="cd02440">
    <property type="entry name" value="AdoMet_MTases"/>
    <property type="match status" value="1"/>
</dbReference>
<dbReference type="InterPro" id="IPR004971">
    <property type="entry name" value="mRNA_G-N7_MeTrfase_dom"/>
</dbReference>
<evidence type="ECO:0000256" key="6">
    <source>
        <dbReference type="ARBA" id="ARBA00023042"/>
    </source>
</evidence>
<reference evidence="10" key="1">
    <citation type="journal article" date="2021" name="J. Hered.">
        <title>Genome Assembly of Salicaceae Populus deltoides (Eastern Cottonwood) I-69 Based on Nanopore Sequencing and Hi-C Technologies.</title>
        <authorList>
            <person name="Bai S."/>
            <person name="Wu H."/>
            <person name="Zhang J."/>
            <person name="Pan Z."/>
            <person name="Zhao W."/>
            <person name="Li Z."/>
            <person name="Tong C."/>
        </authorList>
    </citation>
    <scope>NUCLEOTIDE SEQUENCE</scope>
    <source>
        <tissue evidence="10">Leaf</tissue>
    </source>
</reference>
<evidence type="ECO:0000256" key="7">
    <source>
        <dbReference type="ARBA" id="ARBA00044712"/>
    </source>
</evidence>
<dbReference type="PANTHER" id="PTHR12189:SF3">
    <property type="entry name" value="MRNA (GUANINE-N(7))-METHYLTRANSFERASE"/>
    <property type="match status" value="1"/>
</dbReference>
<keyword evidence="6" id="KW-0507">mRNA processing</keyword>
<dbReference type="EMBL" id="JACEGQ020000010">
    <property type="protein sequence ID" value="KAH8497411.1"/>
    <property type="molecule type" value="Genomic_DNA"/>
</dbReference>
<keyword evidence="11" id="KW-1185">Reference proteome</keyword>
<dbReference type="Gene3D" id="3.40.50.150">
    <property type="entry name" value="Vaccinia Virus protein VP39"/>
    <property type="match status" value="1"/>
</dbReference>
<dbReference type="SUPFAM" id="SSF53335">
    <property type="entry name" value="S-adenosyl-L-methionine-dependent methyltransferases"/>
    <property type="match status" value="1"/>
</dbReference>
<keyword evidence="5" id="KW-0694">RNA-binding</keyword>
<evidence type="ECO:0000256" key="4">
    <source>
        <dbReference type="ARBA" id="ARBA00022691"/>
    </source>
</evidence>
<organism evidence="10 11">
    <name type="scientific">Populus deltoides</name>
    <name type="common">Eastern poplar</name>
    <name type="synonym">Eastern cottonwood</name>
    <dbReference type="NCBI Taxonomy" id="3696"/>
    <lineage>
        <taxon>Eukaryota</taxon>
        <taxon>Viridiplantae</taxon>
        <taxon>Streptophyta</taxon>
        <taxon>Embryophyta</taxon>
        <taxon>Tracheophyta</taxon>
        <taxon>Spermatophyta</taxon>
        <taxon>Magnoliopsida</taxon>
        <taxon>eudicotyledons</taxon>
        <taxon>Gunneridae</taxon>
        <taxon>Pentapetalae</taxon>
        <taxon>rosids</taxon>
        <taxon>fabids</taxon>
        <taxon>Malpighiales</taxon>
        <taxon>Salicaceae</taxon>
        <taxon>Saliceae</taxon>
        <taxon>Populus</taxon>
    </lineage>
</organism>
<dbReference type="AlphaFoldDB" id="A0A8T2XX88"/>
<keyword evidence="6" id="KW-0506">mRNA capping</keyword>
<feature type="domain" description="MRNA cap 0 methyltransferase" evidence="9">
    <location>
        <begin position="8"/>
        <end position="257"/>
    </location>
</feature>
<gene>
    <name evidence="10" type="ORF">H0E87_019907</name>
</gene>
<comment type="catalytic activity">
    <reaction evidence="7">
        <text>a 5'-end (5'-triphosphoguanosine)-ribonucleoside in mRNA + S-adenosyl-L-methionine = a 5'-end (N(7)-methyl 5'-triphosphoguanosine)-ribonucleoside in mRNA + S-adenosyl-L-homocysteine</text>
        <dbReference type="Rhea" id="RHEA:67008"/>
        <dbReference type="Rhea" id="RHEA-COMP:17166"/>
        <dbReference type="Rhea" id="RHEA-COMP:17167"/>
        <dbReference type="ChEBI" id="CHEBI:57856"/>
        <dbReference type="ChEBI" id="CHEBI:59789"/>
        <dbReference type="ChEBI" id="CHEBI:156461"/>
        <dbReference type="ChEBI" id="CHEBI:167617"/>
        <dbReference type="EC" id="2.1.1.56"/>
    </reaction>
</comment>
<feature type="compositionally biased region" description="Pro residues" evidence="8">
    <location>
        <begin position="303"/>
        <end position="312"/>
    </location>
</feature>
<dbReference type="EC" id="2.1.1.56" evidence="1"/>
<evidence type="ECO:0000256" key="1">
    <source>
        <dbReference type="ARBA" id="ARBA00011926"/>
    </source>
</evidence>
<evidence type="ECO:0000256" key="3">
    <source>
        <dbReference type="ARBA" id="ARBA00022679"/>
    </source>
</evidence>
<evidence type="ECO:0000313" key="11">
    <source>
        <dbReference type="Proteomes" id="UP000807159"/>
    </source>
</evidence>
<dbReference type="GO" id="GO:0005634">
    <property type="term" value="C:nucleus"/>
    <property type="evidence" value="ECO:0007669"/>
    <property type="project" value="TreeGrafter"/>
</dbReference>
<keyword evidence="2" id="KW-0489">Methyltransferase</keyword>
<protein>
    <recommendedName>
        <fullName evidence="1">mRNA (guanine-N(7))-methyltransferase</fullName>
        <ecNumber evidence="1">2.1.1.56</ecNumber>
    </recommendedName>
</protein>
<evidence type="ECO:0000256" key="8">
    <source>
        <dbReference type="SAM" id="MobiDB-lite"/>
    </source>
</evidence>
<sequence>MSGFPIPRTESTHHRLYEFAKSAIIKIFAHPYATVCDLYCGGGVDIEKWDAAQITHYIGIDVASSGISEVKETWESLKKNYTADFFQADPCSENFETQLQEKANQADLVCCLQNLQLCFETEESARKLLHNVASLLKPGGYFFGITPDSSTIWAKYQKNVEAYHNRSGSMKPNIVPNCIRSESYMITFEVEEEKLAREAGLEYVEIQNLTEFYDDNRTQFAGMIMNAGLNLVDPRGRLLPRSYDVLGLYTTFIFQKPDPDVAPPLTTPLLQHDGYTIDESEWQAPEWQGTLWRDDEKNAHPEQQPPPPPPPLGLGKISEQKGILGPGPADLRFSEAL</sequence>
<proteinExistence type="predicted"/>
<feature type="region of interest" description="Disordered" evidence="8">
    <location>
        <begin position="291"/>
        <end position="337"/>
    </location>
</feature>
<accession>A0A8T2XX88</accession>